<reference evidence="2 3" key="1">
    <citation type="submission" date="2017-11" db="EMBL/GenBank/DDBJ databases">
        <title>De-novo sequencing of pomegranate (Punica granatum L.) genome.</title>
        <authorList>
            <person name="Akparov Z."/>
            <person name="Amiraslanov A."/>
            <person name="Hajiyeva S."/>
            <person name="Abbasov M."/>
            <person name="Kaur K."/>
            <person name="Hamwieh A."/>
            <person name="Solovyev V."/>
            <person name="Salamov A."/>
            <person name="Braich B."/>
            <person name="Kosarev P."/>
            <person name="Mahmoud A."/>
            <person name="Hajiyev E."/>
            <person name="Babayeva S."/>
            <person name="Izzatullayeva V."/>
            <person name="Mammadov A."/>
            <person name="Mammadov A."/>
            <person name="Sharifova S."/>
            <person name="Ojaghi J."/>
            <person name="Eynullazada K."/>
            <person name="Bayramov B."/>
            <person name="Abdulazimova A."/>
            <person name="Shahmuradov I."/>
        </authorList>
    </citation>
    <scope>NUCLEOTIDE SEQUENCE [LARGE SCALE GENOMIC DNA]</scope>
    <source>
        <strain evidence="3">cv. AG2017</strain>
        <tissue evidence="2">Leaf</tissue>
    </source>
</reference>
<evidence type="ECO:0000256" key="1">
    <source>
        <dbReference type="SAM" id="Coils"/>
    </source>
</evidence>
<evidence type="ECO:0000313" key="2">
    <source>
        <dbReference type="EMBL" id="PKH48658.1"/>
    </source>
</evidence>
<proteinExistence type="predicted"/>
<dbReference type="AlphaFoldDB" id="A0A2I0GDD5"/>
<evidence type="ECO:0000313" key="3">
    <source>
        <dbReference type="Proteomes" id="UP000233551"/>
    </source>
</evidence>
<comment type="caution">
    <text evidence="2">The sequence shown here is derived from an EMBL/GenBank/DDBJ whole genome shotgun (WGS) entry which is preliminary data.</text>
</comment>
<protein>
    <submittedName>
        <fullName evidence="2">Uncharacterized protein</fullName>
    </submittedName>
</protein>
<feature type="coiled-coil region" evidence="1">
    <location>
        <begin position="15"/>
        <end position="49"/>
    </location>
</feature>
<feature type="non-terminal residue" evidence="2">
    <location>
        <position position="134"/>
    </location>
</feature>
<gene>
    <name evidence="2" type="ORF">CRG98_050346</name>
</gene>
<dbReference type="Proteomes" id="UP000233551">
    <property type="component" value="Unassembled WGS sequence"/>
</dbReference>
<name>A0A2I0GDD5_PUNGR</name>
<dbReference type="EMBL" id="PGOL01045196">
    <property type="protein sequence ID" value="PKH48658.1"/>
    <property type="molecule type" value="Genomic_DNA"/>
</dbReference>
<keyword evidence="1" id="KW-0175">Coiled coil</keyword>
<keyword evidence="3" id="KW-1185">Reference proteome</keyword>
<accession>A0A2I0GDD5</accession>
<sequence length="134" mass="15048">MPPKRMDHVEDVHDRDNLRRLEQRMDRILEQLTQQMVALMENQNRKNHNPTADLEDIKYDSNSEGDAILFSEEDPSDDAFSIAEGNGKPKFNKEEEIVTNFNIDDSGLQGSGFHEGAFAYCWSAACATVGITGG</sequence>
<organism evidence="2 3">
    <name type="scientific">Punica granatum</name>
    <name type="common">Pomegranate</name>
    <dbReference type="NCBI Taxonomy" id="22663"/>
    <lineage>
        <taxon>Eukaryota</taxon>
        <taxon>Viridiplantae</taxon>
        <taxon>Streptophyta</taxon>
        <taxon>Embryophyta</taxon>
        <taxon>Tracheophyta</taxon>
        <taxon>Spermatophyta</taxon>
        <taxon>Magnoliopsida</taxon>
        <taxon>eudicotyledons</taxon>
        <taxon>Gunneridae</taxon>
        <taxon>Pentapetalae</taxon>
        <taxon>rosids</taxon>
        <taxon>malvids</taxon>
        <taxon>Myrtales</taxon>
        <taxon>Lythraceae</taxon>
        <taxon>Punica</taxon>
    </lineage>
</organism>